<dbReference type="Gene3D" id="3.40.50.720">
    <property type="entry name" value="NAD(P)-binding Rossmann-like Domain"/>
    <property type="match status" value="1"/>
</dbReference>
<dbReference type="AlphaFoldDB" id="A0A2T0LX10"/>
<evidence type="ECO:0000313" key="5">
    <source>
        <dbReference type="Proteomes" id="UP000238362"/>
    </source>
</evidence>
<evidence type="ECO:0000256" key="1">
    <source>
        <dbReference type="ARBA" id="ARBA00006328"/>
    </source>
</evidence>
<accession>A0A2T0LX10</accession>
<organism evidence="4 5">
    <name type="scientific">Prauserella shujinwangii</name>
    <dbReference type="NCBI Taxonomy" id="1453103"/>
    <lineage>
        <taxon>Bacteria</taxon>
        <taxon>Bacillati</taxon>
        <taxon>Actinomycetota</taxon>
        <taxon>Actinomycetes</taxon>
        <taxon>Pseudonocardiales</taxon>
        <taxon>Pseudonocardiaceae</taxon>
        <taxon>Prauserella</taxon>
    </lineage>
</organism>
<feature type="domain" description="NmrA-like" evidence="3">
    <location>
        <begin position="8"/>
        <end position="254"/>
    </location>
</feature>
<evidence type="ECO:0000259" key="3">
    <source>
        <dbReference type="Pfam" id="PF05368"/>
    </source>
</evidence>
<comment type="caution">
    <text evidence="4">The sequence shown here is derived from an EMBL/GenBank/DDBJ whole genome shotgun (WGS) entry which is preliminary data.</text>
</comment>
<dbReference type="InterPro" id="IPR008030">
    <property type="entry name" value="NmrA-like"/>
</dbReference>
<dbReference type="CDD" id="cd05251">
    <property type="entry name" value="NmrA_like_SDR_a"/>
    <property type="match status" value="1"/>
</dbReference>
<evidence type="ECO:0000313" key="4">
    <source>
        <dbReference type="EMBL" id="PRX48537.1"/>
    </source>
</evidence>
<proteinExistence type="inferred from homology"/>
<dbReference type="InterPro" id="IPR036291">
    <property type="entry name" value="NAD(P)-bd_dom_sf"/>
</dbReference>
<protein>
    <submittedName>
        <fullName evidence="4">Uncharacterized protein YbjT (DUF2867 family)</fullName>
    </submittedName>
</protein>
<keyword evidence="2" id="KW-0521">NADP</keyword>
<dbReference type="Pfam" id="PF05368">
    <property type="entry name" value="NmrA"/>
    <property type="match status" value="1"/>
</dbReference>
<dbReference type="PANTHER" id="PTHR42748:SF7">
    <property type="entry name" value="NMRA LIKE REDOX SENSOR 1-RELATED"/>
    <property type="match status" value="1"/>
</dbReference>
<dbReference type="SUPFAM" id="SSF51735">
    <property type="entry name" value="NAD(P)-binding Rossmann-fold domains"/>
    <property type="match status" value="1"/>
</dbReference>
<dbReference type="RefSeq" id="WP_181193252.1">
    <property type="nucleotide sequence ID" value="NZ_PVNH01000004.1"/>
</dbReference>
<dbReference type="Gene3D" id="3.90.25.10">
    <property type="entry name" value="UDP-galactose 4-epimerase, domain 1"/>
    <property type="match status" value="1"/>
</dbReference>
<name>A0A2T0LX10_9PSEU</name>
<dbReference type="Proteomes" id="UP000238362">
    <property type="component" value="Unassembled WGS sequence"/>
</dbReference>
<dbReference type="InterPro" id="IPR051164">
    <property type="entry name" value="NmrA-like_oxidored"/>
</dbReference>
<sequence>MGTARIATVTGATGRQGGAVARHLLADGWHVRALTRHPGGDAARRLAALGAEVVAADLADPATLRPAFRAAHGVYSVQNPMLCGIAGEIAQGTNVADAAAEAGVRHLVYASAGTGEPGTGVGSWESKLAVCEHIEQLGLPCTVLRPMAFLELMTDRRFFPPVSTWYLMPKLMGEDRPLGWIGTDDIGAVAAKVFADPDRFAGAELPLLADVRTIGECRALWHEVTGRAPRRFPMPVRLFERVAGTDLTTMWRWLRTADLEFDPEPTRRLLPAARTVRDWLGHARTTRGR</sequence>
<keyword evidence="5" id="KW-1185">Reference proteome</keyword>
<reference evidence="4 5" key="1">
    <citation type="submission" date="2018-03" db="EMBL/GenBank/DDBJ databases">
        <title>Genomic Encyclopedia of Type Strains, Phase III (KMG-III): the genomes of soil and plant-associated and newly described type strains.</title>
        <authorList>
            <person name="Whitman W."/>
        </authorList>
    </citation>
    <scope>NUCLEOTIDE SEQUENCE [LARGE SCALE GENOMIC DNA]</scope>
    <source>
        <strain evidence="4 5">CGMCC 4.7125</strain>
    </source>
</reference>
<evidence type="ECO:0000256" key="2">
    <source>
        <dbReference type="ARBA" id="ARBA00022857"/>
    </source>
</evidence>
<comment type="similarity">
    <text evidence="1">Belongs to the NmrA-type oxidoreductase family.</text>
</comment>
<dbReference type="PANTHER" id="PTHR42748">
    <property type="entry name" value="NITROGEN METABOLITE REPRESSION PROTEIN NMRA FAMILY MEMBER"/>
    <property type="match status" value="1"/>
</dbReference>
<gene>
    <name evidence="4" type="ORF">B0I33_104354</name>
</gene>
<dbReference type="EMBL" id="PVNH01000004">
    <property type="protein sequence ID" value="PRX48537.1"/>
    <property type="molecule type" value="Genomic_DNA"/>
</dbReference>